<feature type="domain" description="AMP-dependent synthetase/ligase" evidence="2">
    <location>
        <begin position="27"/>
        <end position="116"/>
    </location>
</feature>
<comment type="caution">
    <text evidence="3">The sequence shown here is derived from an EMBL/GenBank/DDBJ whole genome shotgun (WGS) entry which is preliminary data.</text>
</comment>
<dbReference type="InterPro" id="IPR000873">
    <property type="entry name" value="AMP-dep_synth/lig_dom"/>
</dbReference>
<dbReference type="RefSeq" id="WP_345435169.1">
    <property type="nucleotide sequence ID" value="NZ_BAABHK010000010.1"/>
</dbReference>
<dbReference type="Proteomes" id="UP001501442">
    <property type="component" value="Unassembled WGS sequence"/>
</dbReference>
<accession>A0ABP8UHL0</accession>
<dbReference type="PANTHER" id="PTHR43352">
    <property type="entry name" value="ACETYL-COA SYNTHETASE"/>
    <property type="match status" value="1"/>
</dbReference>
<dbReference type="InterPro" id="IPR042099">
    <property type="entry name" value="ANL_N_sf"/>
</dbReference>
<evidence type="ECO:0000313" key="4">
    <source>
        <dbReference type="Proteomes" id="UP001501442"/>
    </source>
</evidence>
<name>A0ABP8UHL0_9ACTN</name>
<organism evidence="3 4">
    <name type="scientific">Actinoallomurus vinaceus</name>
    <dbReference type="NCBI Taxonomy" id="1080074"/>
    <lineage>
        <taxon>Bacteria</taxon>
        <taxon>Bacillati</taxon>
        <taxon>Actinomycetota</taxon>
        <taxon>Actinomycetes</taxon>
        <taxon>Streptosporangiales</taxon>
        <taxon>Thermomonosporaceae</taxon>
        <taxon>Actinoallomurus</taxon>
    </lineage>
</organism>
<dbReference type="PANTHER" id="PTHR43352:SF1">
    <property type="entry name" value="ANTHRANILATE--COA LIGASE"/>
    <property type="match status" value="1"/>
</dbReference>
<evidence type="ECO:0000259" key="2">
    <source>
        <dbReference type="Pfam" id="PF00501"/>
    </source>
</evidence>
<dbReference type="SUPFAM" id="SSF56801">
    <property type="entry name" value="Acetyl-CoA synthetase-like"/>
    <property type="match status" value="1"/>
</dbReference>
<keyword evidence="4" id="KW-1185">Reference proteome</keyword>
<evidence type="ECO:0000313" key="3">
    <source>
        <dbReference type="EMBL" id="GAA4632169.1"/>
    </source>
</evidence>
<keyword evidence="1" id="KW-0436">Ligase</keyword>
<reference evidence="4" key="1">
    <citation type="journal article" date="2019" name="Int. J. Syst. Evol. Microbiol.">
        <title>The Global Catalogue of Microorganisms (GCM) 10K type strain sequencing project: providing services to taxonomists for standard genome sequencing and annotation.</title>
        <authorList>
            <consortium name="The Broad Institute Genomics Platform"/>
            <consortium name="The Broad Institute Genome Sequencing Center for Infectious Disease"/>
            <person name="Wu L."/>
            <person name="Ma J."/>
        </authorList>
    </citation>
    <scope>NUCLEOTIDE SEQUENCE [LARGE SCALE GENOMIC DNA]</scope>
    <source>
        <strain evidence="4">JCM 17939</strain>
    </source>
</reference>
<sequence length="270" mass="28906">MRTPDPSPASNLTEALSQWTLAFGWWDRVAFLCGDDGFTHGEVHLGAGRAAGVFREHGVRPGDRVVIALPGSMEFVWAFLGAVRIGAIALLTDPEASALPPGEIAVCAHGRHEHVITPAELVTAMSRVPASPAHPVHPGTPAFAQYGVLYAHGDPEVSFLAMEPFGLRENDVLFSVPKTYDPVGLRNTVFLPLYSGASAVLDSGRRSVTGVAERVRRHRASVLLSTSAFLTRLAAEGSREPFWPLRMAVSQGAPPPVHAEEWLGCPVLTP</sequence>
<dbReference type="Gene3D" id="3.40.50.12780">
    <property type="entry name" value="N-terminal domain of ligase-like"/>
    <property type="match status" value="1"/>
</dbReference>
<gene>
    <name evidence="3" type="ORF">GCM10023196_064510</name>
</gene>
<proteinExistence type="predicted"/>
<dbReference type="Pfam" id="PF00501">
    <property type="entry name" value="AMP-binding"/>
    <property type="match status" value="1"/>
</dbReference>
<protein>
    <recommendedName>
        <fullName evidence="2">AMP-dependent synthetase/ligase domain-containing protein</fullName>
    </recommendedName>
</protein>
<evidence type="ECO:0000256" key="1">
    <source>
        <dbReference type="ARBA" id="ARBA00022598"/>
    </source>
</evidence>
<dbReference type="EMBL" id="BAABHK010000010">
    <property type="protein sequence ID" value="GAA4632169.1"/>
    <property type="molecule type" value="Genomic_DNA"/>
</dbReference>